<dbReference type="Proteomes" id="UP001195483">
    <property type="component" value="Unassembled WGS sequence"/>
</dbReference>
<keyword evidence="2 3" id="KW-0040">ANK repeat</keyword>
<dbReference type="GO" id="GO:0051059">
    <property type="term" value="F:NF-kappaB binding"/>
    <property type="evidence" value="ECO:0007669"/>
    <property type="project" value="TreeGrafter"/>
</dbReference>
<dbReference type="GO" id="GO:0005829">
    <property type="term" value="C:cytosol"/>
    <property type="evidence" value="ECO:0007669"/>
    <property type="project" value="TreeGrafter"/>
</dbReference>
<evidence type="ECO:0000256" key="3">
    <source>
        <dbReference type="PROSITE-ProRule" id="PRU00023"/>
    </source>
</evidence>
<dbReference type="PROSITE" id="PS50088">
    <property type="entry name" value="ANK_REPEAT"/>
    <property type="match status" value="2"/>
</dbReference>
<comment type="caution">
    <text evidence="4">The sequence shown here is derived from an EMBL/GenBank/DDBJ whole genome shotgun (WGS) entry which is preliminary data.</text>
</comment>
<dbReference type="PANTHER" id="PTHR46680:SF3">
    <property type="entry name" value="NF-KAPPA-B INHIBITOR CACTUS"/>
    <property type="match status" value="1"/>
</dbReference>
<dbReference type="GO" id="GO:0071356">
    <property type="term" value="P:cellular response to tumor necrosis factor"/>
    <property type="evidence" value="ECO:0007669"/>
    <property type="project" value="TreeGrafter"/>
</dbReference>
<evidence type="ECO:0000256" key="1">
    <source>
        <dbReference type="ARBA" id="ARBA00022737"/>
    </source>
</evidence>
<dbReference type="PROSITE" id="PS50297">
    <property type="entry name" value="ANK_REP_REGION"/>
    <property type="match status" value="2"/>
</dbReference>
<name>A0AAE0RQ50_9BIVA</name>
<dbReference type="SMART" id="SM00248">
    <property type="entry name" value="ANK"/>
    <property type="match status" value="3"/>
</dbReference>
<reference evidence="4" key="3">
    <citation type="submission" date="2023-05" db="EMBL/GenBank/DDBJ databases">
        <authorList>
            <person name="Smith C.H."/>
        </authorList>
    </citation>
    <scope>NUCLEOTIDE SEQUENCE</scope>
    <source>
        <strain evidence="4">CHS0354</strain>
        <tissue evidence="4">Mantle</tissue>
    </source>
</reference>
<dbReference type="InterPro" id="IPR036770">
    <property type="entry name" value="Ankyrin_rpt-contain_sf"/>
</dbReference>
<dbReference type="EMBL" id="JAEAOA010001147">
    <property type="protein sequence ID" value="KAK3577673.1"/>
    <property type="molecule type" value="Genomic_DNA"/>
</dbReference>
<keyword evidence="5" id="KW-1185">Reference proteome</keyword>
<evidence type="ECO:0000256" key="2">
    <source>
        <dbReference type="ARBA" id="ARBA00023043"/>
    </source>
</evidence>
<dbReference type="InterPro" id="IPR051070">
    <property type="entry name" value="NF-kappa-B_inhibitor"/>
</dbReference>
<evidence type="ECO:0000313" key="4">
    <source>
        <dbReference type="EMBL" id="KAK3577673.1"/>
    </source>
</evidence>
<dbReference type="InterPro" id="IPR002110">
    <property type="entry name" value="Ankyrin_rpt"/>
</dbReference>
<gene>
    <name evidence="4" type="ORF">CHS0354_018715</name>
</gene>
<reference evidence="4" key="1">
    <citation type="journal article" date="2021" name="Genome Biol. Evol.">
        <title>A High-Quality Reference Genome for a Parasitic Bivalve with Doubly Uniparental Inheritance (Bivalvia: Unionida).</title>
        <authorList>
            <person name="Smith C.H."/>
        </authorList>
    </citation>
    <scope>NUCLEOTIDE SEQUENCE</scope>
    <source>
        <strain evidence="4">CHS0354</strain>
    </source>
</reference>
<proteinExistence type="predicted"/>
<evidence type="ECO:0000313" key="5">
    <source>
        <dbReference type="Proteomes" id="UP001195483"/>
    </source>
</evidence>
<keyword evidence="1" id="KW-0677">Repeat</keyword>
<dbReference type="AlphaFoldDB" id="A0AAE0RQ50"/>
<sequence>MPSVDNRIFPVEKQGGIHHGKTNIHVENVCDQLKLLTVSTYEEEYFNQTSDATHEFTDEITSNRIETMKVLGVQDMDGDTFLHQVIILEQTNIAIKIIQLLCNSDLLNICNCLFQTPLHLAVLTRQTIIVRRVLEAGARTDLQDHRAFHNSTEVVRILLNGGVDINAGDAKSGRTILHWAAECGKGELVDLLLSRKDVDVNSETYEGITAFELAEANGHLEIIRKFCEKN</sequence>
<reference evidence="4" key="2">
    <citation type="journal article" date="2021" name="Genome Biol. Evol.">
        <title>Developing a high-quality reference genome for a parasitic bivalve with doubly uniparental inheritance (Bivalvia: Unionida).</title>
        <authorList>
            <person name="Smith C.H."/>
        </authorList>
    </citation>
    <scope>NUCLEOTIDE SEQUENCE</scope>
    <source>
        <strain evidence="4">CHS0354</strain>
        <tissue evidence="4">Mantle</tissue>
    </source>
</reference>
<protein>
    <submittedName>
        <fullName evidence="4">Uncharacterized protein</fullName>
    </submittedName>
</protein>
<organism evidence="4 5">
    <name type="scientific">Potamilus streckersoni</name>
    <dbReference type="NCBI Taxonomy" id="2493646"/>
    <lineage>
        <taxon>Eukaryota</taxon>
        <taxon>Metazoa</taxon>
        <taxon>Spiralia</taxon>
        <taxon>Lophotrochozoa</taxon>
        <taxon>Mollusca</taxon>
        <taxon>Bivalvia</taxon>
        <taxon>Autobranchia</taxon>
        <taxon>Heteroconchia</taxon>
        <taxon>Palaeoheterodonta</taxon>
        <taxon>Unionida</taxon>
        <taxon>Unionoidea</taxon>
        <taxon>Unionidae</taxon>
        <taxon>Ambleminae</taxon>
        <taxon>Lampsilini</taxon>
        <taxon>Potamilus</taxon>
    </lineage>
</organism>
<dbReference type="Pfam" id="PF12796">
    <property type="entry name" value="Ank_2"/>
    <property type="match status" value="1"/>
</dbReference>
<accession>A0AAE0RQ50</accession>
<dbReference type="SUPFAM" id="SSF48403">
    <property type="entry name" value="Ankyrin repeat"/>
    <property type="match status" value="1"/>
</dbReference>
<dbReference type="PANTHER" id="PTHR46680">
    <property type="entry name" value="NF-KAPPA-B INHIBITOR ALPHA"/>
    <property type="match status" value="1"/>
</dbReference>
<feature type="repeat" description="ANK" evidence="3">
    <location>
        <begin position="113"/>
        <end position="145"/>
    </location>
</feature>
<feature type="repeat" description="ANK" evidence="3">
    <location>
        <begin position="172"/>
        <end position="195"/>
    </location>
</feature>
<dbReference type="Gene3D" id="1.25.40.20">
    <property type="entry name" value="Ankyrin repeat-containing domain"/>
    <property type="match status" value="2"/>
</dbReference>
<dbReference type="Pfam" id="PF00023">
    <property type="entry name" value="Ank"/>
    <property type="match status" value="1"/>
</dbReference>